<evidence type="ECO:0000313" key="8">
    <source>
        <dbReference type="EMBL" id="MCX2837954.1"/>
    </source>
</evidence>
<dbReference type="Gene3D" id="3.20.20.140">
    <property type="entry name" value="Metal-dependent hydrolases"/>
    <property type="match status" value="1"/>
</dbReference>
<dbReference type="EMBL" id="JAPJDA010000010">
    <property type="protein sequence ID" value="MCX2837954.1"/>
    <property type="molecule type" value="Genomic_DNA"/>
</dbReference>
<comment type="pathway">
    <text evidence="2 7">Carbohydrate metabolism; pentose and glucuronate interconversion.</text>
</comment>
<keyword evidence="9" id="KW-1185">Reference proteome</keyword>
<evidence type="ECO:0000256" key="4">
    <source>
        <dbReference type="ARBA" id="ARBA00012546"/>
    </source>
</evidence>
<dbReference type="Proteomes" id="UP001148482">
    <property type="component" value="Unassembled WGS sequence"/>
</dbReference>
<dbReference type="HAMAP" id="MF_00675">
    <property type="entry name" value="UxaC"/>
    <property type="match status" value="1"/>
</dbReference>
<comment type="catalytic activity">
    <reaction evidence="1 7">
        <text>D-glucuronate = D-fructuronate</text>
        <dbReference type="Rhea" id="RHEA:13049"/>
        <dbReference type="ChEBI" id="CHEBI:58720"/>
        <dbReference type="ChEBI" id="CHEBI:59863"/>
        <dbReference type="EC" id="5.3.1.12"/>
    </reaction>
</comment>
<accession>A0A9X3CYI3</accession>
<dbReference type="PANTHER" id="PTHR30068:SF4">
    <property type="entry name" value="URONATE ISOMERASE"/>
    <property type="match status" value="1"/>
</dbReference>
<comment type="similarity">
    <text evidence="3 7">Belongs to the metallo-dependent hydrolases superfamily. Uronate isomerase family.</text>
</comment>
<dbReference type="InterPro" id="IPR003766">
    <property type="entry name" value="Uronate_isomerase"/>
</dbReference>
<dbReference type="GO" id="GO:0008880">
    <property type="term" value="F:glucuronate isomerase activity"/>
    <property type="evidence" value="ECO:0007669"/>
    <property type="project" value="UniProtKB-UniRule"/>
</dbReference>
<protein>
    <recommendedName>
        <fullName evidence="5 7">Uronate isomerase</fullName>
        <ecNumber evidence="4 7">5.3.1.12</ecNumber>
    </recommendedName>
    <alternativeName>
        <fullName evidence="7">Glucuronate isomerase</fullName>
    </alternativeName>
    <alternativeName>
        <fullName evidence="7">Uronic isomerase</fullName>
    </alternativeName>
</protein>
<dbReference type="Pfam" id="PF02614">
    <property type="entry name" value="UxaC"/>
    <property type="match status" value="1"/>
</dbReference>
<comment type="caution">
    <text evidence="8">The sequence shown here is derived from an EMBL/GenBank/DDBJ whole genome shotgun (WGS) entry which is preliminary data.</text>
</comment>
<proteinExistence type="inferred from homology"/>
<dbReference type="PANTHER" id="PTHR30068">
    <property type="entry name" value="URONATE ISOMERASE"/>
    <property type="match status" value="1"/>
</dbReference>
<keyword evidence="6 7" id="KW-0413">Isomerase</keyword>
<gene>
    <name evidence="7 8" type="primary">uxaC</name>
    <name evidence="8" type="ORF">OQ279_07275</name>
</gene>
<dbReference type="EC" id="5.3.1.12" evidence="4 7"/>
<dbReference type="GO" id="GO:0019698">
    <property type="term" value="P:D-galacturonate catabolic process"/>
    <property type="evidence" value="ECO:0007669"/>
    <property type="project" value="TreeGrafter"/>
</dbReference>
<evidence type="ECO:0000256" key="7">
    <source>
        <dbReference type="HAMAP-Rule" id="MF_00675"/>
    </source>
</evidence>
<dbReference type="NCBIfam" id="NF002794">
    <property type="entry name" value="PRK02925.1"/>
    <property type="match status" value="1"/>
</dbReference>
<dbReference type="GO" id="GO:0042840">
    <property type="term" value="P:D-glucuronate catabolic process"/>
    <property type="evidence" value="ECO:0007669"/>
    <property type="project" value="TreeGrafter"/>
</dbReference>
<evidence type="ECO:0000256" key="6">
    <source>
        <dbReference type="ARBA" id="ARBA00023235"/>
    </source>
</evidence>
<dbReference type="RefSeq" id="WP_266069203.1">
    <property type="nucleotide sequence ID" value="NZ_JAPJDA010000010.1"/>
</dbReference>
<evidence type="ECO:0000313" key="9">
    <source>
        <dbReference type="Proteomes" id="UP001148482"/>
    </source>
</evidence>
<dbReference type="SUPFAM" id="SSF51556">
    <property type="entry name" value="Metallo-dependent hydrolases"/>
    <property type="match status" value="1"/>
</dbReference>
<organism evidence="8 9">
    <name type="scientific">Salinimicrobium profundisediminis</name>
    <dbReference type="NCBI Taxonomy" id="2994553"/>
    <lineage>
        <taxon>Bacteria</taxon>
        <taxon>Pseudomonadati</taxon>
        <taxon>Bacteroidota</taxon>
        <taxon>Flavobacteriia</taxon>
        <taxon>Flavobacteriales</taxon>
        <taxon>Flavobacteriaceae</taxon>
        <taxon>Salinimicrobium</taxon>
    </lineage>
</organism>
<reference evidence="8" key="1">
    <citation type="submission" date="2022-11" db="EMBL/GenBank/DDBJ databases">
        <title>Salinimicrobium profundisediminis sp. nov., isolated from deep-sea sediment of the Mariana Trench.</title>
        <authorList>
            <person name="Fu H."/>
        </authorList>
    </citation>
    <scope>NUCLEOTIDE SEQUENCE</scope>
    <source>
        <strain evidence="8">MT39</strain>
    </source>
</reference>
<evidence type="ECO:0000256" key="1">
    <source>
        <dbReference type="ARBA" id="ARBA00001165"/>
    </source>
</evidence>
<dbReference type="InterPro" id="IPR032466">
    <property type="entry name" value="Metal_Hydrolase"/>
</dbReference>
<dbReference type="AlphaFoldDB" id="A0A9X3CYI3"/>
<evidence type="ECO:0000256" key="3">
    <source>
        <dbReference type="ARBA" id="ARBA00008397"/>
    </source>
</evidence>
<name>A0A9X3CYI3_9FLAO</name>
<comment type="catalytic activity">
    <reaction evidence="7">
        <text>aldehydo-D-galacturonate = keto-D-tagaturonate</text>
        <dbReference type="Rhea" id="RHEA:27702"/>
        <dbReference type="ChEBI" id="CHEBI:12952"/>
        <dbReference type="ChEBI" id="CHEBI:17886"/>
    </reaction>
</comment>
<dbReference type="Gene3D" id="1.10.2020.10">
    <property type="entry name" value="uronate isomerase, domain 2, chain A"/>
    <property type="match status" value="1"/>
</dbReference>
<evidence type="ECO:0000256" key="2">
    <source>
        <dbReference type="ARBA" id="ARBA00004892"/>
    </source>
</evidence>
<evidence type="ECO:0000256" key="5">
    <source>
        <dbReference type="ARBA" id="ARBA00020555"/>
    </source>
</evidence>
<sequence length="465" mass="54043">MKNFIDADFLLETNHARKLYHDFAKSMPLIDYHCHLSAKDIAKNRIFENLTQLWIEGDHYKWRAMRALGIEEKYITGKASDREKFRKWAATIPYTLMNPLYHWTHLELKRYFGVDEILNTSNAEEVYDHCNSLISTPEFSVRNLLRKMNVEVVCTTDDPADDLRYHREIAKDGFQIKILPTFRPDRFLGIEEAGFQTYLEKISAQTEIEIDDFESFLDAVKSRIDYFHEHGCRLSDHGLDCAFSEDFTDEALNRILNKRMSGELLETTEVLVFKSGVMYHLGKMYSEKNWTMQLHLGPIRNTNTRMLNNLGADAGVDSIGDFQQAKPLAKYLDSLDIINSLPRTILYNVNPSENEVMATMAGNFMGNSQKGKIQHGSAWWFLDQKDGIEKQLTTISNMGLVSCFVGMLTDSRSFLSFPRHEYFRRILCNYFGNAIEKKELPEDLEWIGKIVQDICYYNAKEYFAF</sequence>